<organism evidence="1">
    <name type="scientific">Anopheles marajoara</name>
    <dbReference type="NCBI Taxonomy" id="58244"/>
    <lineage>
        <taxon>Eukaryota</taxon>
        <taxon>Metazoa</taxon>
        <taxon>Ecdysozoa</taxon>
        <taxon>Arthropoda</taxon>
        <taxon>Hexapoda</taxon>
        <taxon>Insecta</taxon>
        <taxon>Pterygota</taxon>
        <taxon>Neoptera</taxon>
        <taxon>Endopterygota</taxon>
        <taxon>Diptera</taxon>
        <taxon>Nematocera</taxon>
        <taxon>Culicoidea</taxon>
        <taxon>Culicidae</taxon>
        <taxon>Anophelinae</taxon>
        <taxon>Anopheles</taxon>
    </lineage>
</organism>
<evidence type="ECO:0000313" key="1">
    <source>
        <dbReference type="EMBL" id="MBW62589.1"/>
    </source>
</evidence>
<reference evidence="1" key="1">
    <citation type="submission" date="2018-01" db="EMBL/GenBank/DDBJ databases">
        <title>An insight into the sialome of Amazonian anophelines.</title>
        <authorList>
            <person name="Ribeiro J.M."/>
            <person name="Scarpassa V."/>
            <person name="Calvo E."/>
        </authorList>
    </citation>
    <scope>NUCLEOTIDE SEQUENCE</scope>
    <source>
        <tissue evidence="1">Salivary glands</tissue>
    </source>
</reference>
<proteinExistence type="predicted"/>
<protein>
    <submittedName>
        <fullName evidence="1">Putative secreted protein</fullName>
    </submittedName>
</protein>
<sequence>MRILVAHLLYVTVQHIHTDPDGRITLLTQILVCDQLPQRRLQRFFFTRNEWHLELCITLEVLRSPQDRLQIERGYTERTTHV</sequence>
<name>A0A2M4CBF9_9DIPT</name>
<dbReference type="AlphaFoldDB" id="A0A2M4CBF9"/>
<dbReference type="EMBL" id="GGFJ01013448">
    <property type="protein sequence ID" value="MBW62589.1"/>
    <property type="molecule type" value="Transcribed_RNA"/>
</dbReference>
<accession>A0A2M4CBF9</accession>